<dbReference type="AlphaFoldDB" id="A0A933GM74"/>
<dbReference type="EMBL" id="JACQWF010000390">
    <property type="protein sequence ID" value="MBI4596481.1"/>
    <property type="molecule type" value="Genomic_DNA"/>
</dbReference>
<protein>
    <submittedName>
        <fullName evidence="1">Uncharacterized protein</fullName>
    </submittedName>
</protein>
<evidence type="ECO:0000313" key="2">
    <source>
        <dbReference type="Proteomes" id="UP000772181"/>
    </source>
</evidence>
<organism evidence="1 2">
    <name type="scientific">Tectimicrobiota bacterium</name>
    <dbReference type="NCBI Taxonomy" id="2528274"/>
    <lineage>
        <taxon>Bacteria</taxon>
        <taxon>Pseudomonadati</taxon>
        <taxon>Nitrospinota/Tectimicrobiota group</taxon>
        <taxon>Candidatus Tectimicrobiota</taxon>
    </lineage>
</organism>
<evidence type="ECO:0000313" key="1">
    <source>
        <dbReference type="EMBL" id="MBI4596481.1"/>
    </source>
</evidence>
<reference evidence="1" key="1">
    <citation type="submission" date="2020-07" db="EMBL/GenBank/DDBJ databases">
        <title>Huge and variable diversity of episymbiotic CPR bacteria and DPANN archaea in groundwater ecosystems.</title>
        <authorList>
            <person name="He C.Y."/>
            <person name="Keren R."/>
            <person name="Whittaker M."/>
            <person name="Farag I.F."/>
            <person name="Doudna J."/>
            <person name="Cate J.H.D."/>
            <person name="Banfield J.F."/>
        </authorList>
    </citation>
    <scope>NUCLEOTIDE SEQUENCE</scope>
    <source>
        <strain evidence="1">NC_groundwater_1482_Ag_S-0.65um_47_24</strain>
    </source>
</reference>
<proteinExistence type="predicted"/>
<accession>A0A933GM74</accession>
<name>A0A933GM74_UNCTE</name>
<dbReference type="Proteomes" id="UP000772181">
    <property type="component" value="Unassembled WGS sequence"/>
</dbReference>
<comment type="caution">
    <text evidence="1">The sequence shown here is derived from an EMBL/GenBank/DDBJ whole genome shotgun (WGS) entry which is preliminary data.</text>
</comment>
<gene>
    <name evidence="1" type="ORF">HY730_08920</name>
</gene>
<sequence length="61" mass="7626">MIREPKIMKLIHRLREEHYQETRHRKTSEVMGEMESRIKEKADELGLKLKWWIPETKQIYF</sequence>